<dbReference type="Proteomes" id="UP001652661">
    <property type="component" value="Chromosome 3R"/>
</dbReference>
<name>A0A6P4JHF6_DROKI</name>
<dbReference type="OrthoDB" id="7790323at2759"/>
<organism evidence="1 2">
    <name type="scientific">Drosophila kikkawai</name>
    <name type="common">Fruit fly</name>
    <dbReference type="NCBI Taxonomy" id="30033"/>
    <lineage>
        <taxon>Eukaryota</taxon>
        <taxon>Metazoa</taxon>
        <taxon>Ecdysozoa</taxon>
        <taxon>Arthropoda</taxon>
        <taxon>Hexapoda</taxon>
        <taxon>Insecta</taxon>
        <taxon>Pterygota</taxon>
        <taxon>Neoptera</taxon>
        <taxon>Endopterygota</taxon>
        <taxon>Diptera</taxon>
        <taxon>Brachycera</taxon>
        <taxon>Muscomorpha</taxon>
        <taxon>Ephydroidea</taxon>
        <taxon>Drosophilidae</taxon>
        <taxon>Drosophila</taxon>
        <taxon>Sophophora</taxon>
    </lineage>
</organism>
<dbReference type="AlphaFoldDB" id="A0A6P4JHF6"/>
<protein>
    <submittedName>
        <fullName evidence="2">Uncharacterized protein Ibf2</fullName>
    </submittedName>
</protein>
<proteinExistence type="predicted"/>
<reference evidence="2" key="1">
    <citation type="submission" date="2025-08" db="UniProtKB">
        <authorList>
            <consortium name="RefSeq"/>
        </authorList>
    </citation>
    <scope>IDENTIFICATION</scope>
    <source>
        <strain evidence="2">14028-0561.14</strain>
        <tissue evidence="2">Whole fly</tissue>
    </source>
</reference>
<evidence type="ECO:0000313" key="2">
    <source>
        <dbReference type="RefSeq" id="XP_017034269.1"/>
    </source>
</evidence>
<gene>
    <name evidence="2" type="primary">Ibf2</name>
</gene>
<evidence type="ECO:0000313" key="1">
    <source>
        <dbReference type="Proteomes" id="UP001652661"/>
    </source>
</evidence>
<sequence>MSLKRPKRAGLTKEATWKRLGFLPADKEGKDGDPKKYRAICIHCQKYQSNTSIDRLIIHRKSCTSFREDLSVELGIPSTPGKPAAGSVRKSTVLRSMKSDPLTPAGPTDAPASGEFTSTASLMEKLLDEDDQLVRIDLDQLVSPLPSESNRLQKDLIKAETEYLETKSIYFNKMNEIAELRRTVTMLEAKKTQLEIAKLRAECE</sequence>
<keyword evidence="1" id="KW-1185">Reference proteome</keyword>
<accession>A0A6P4JHF6</accession>
<dbReference type="RefSeq" id="XP_017034269.1">
    <property type="nucleotide sequence ID" value="XM_017178780.2"/>
</dbReference>
<dbReference type="OMA" id="SCLKFRE"/>